<gene>
    <name evidence="9" type="ORF">BDN71DRAFT_1443448</name>
</gene>
<dbReference type="GO" id="GO:0004252">
    <property type="term" value="F:serine-type endopeptidase activity"/>
    <property type="evidence" value="ECO:0007669"/>
    <property type="project" value="InterPro"/>
</dbReference>
<organism evidence="9 10">
    <name type="scientific">Pleurotus eryngii</name>
    <name type="common">Boletus of the steppes</name>
    <dbReference type="NCBI Taxonomy" id="5323"/>
    <lineage>
        <taxon>Eukaryota</taxon>
        <taxon>Fungi</taxon>
        <taxon>Dikarya</taxon>
        <taxon>Basidiomycota</taxon>
        <taxon>Agaricomycotina</taxon>
        <taxon>Agaricomycetes</taxon>
        <taxon>Agaricomycetidae</taxon>
        <taxon>Agaricales</taxon>
        <taxon>Pleurotineae</taxon>
        <taxon>Pleurotaceae</taxon>
        <taxon>Pleurotus</taxon>
    </lineage>
</organism>
<sequence>MASPYLRRAVAHCSPLWTPISLRKPTQRFFTTNIGLQGVRSVSPLARSQPLSRPSSRVSDAARSIRLYSWRRYTAPPRKRPLLDRIPHDYIIYGILAANGIVFGMWYLADVDYKTGDPSSLLWMRDNFTMSMRNVTNSRPWVLVTSIFSHSGMAHILFNCFTFYYMAPPVLGMLGGRSFLTLYFAGGIFANLVSSTYNKVFKGRDMESVGASAAIYSAVTYLACAAPRTTFYLYAVIPIPAWLLVPAILGFDMWSWVSNRQTTTDSLGHVGGILAGAAYFLGRRFGIFRF</sequence>
<comment type="caution">
    <text evidence="9">The sequence shown here is derived from an EMBL/GenBank/DDBJ whole genome shotgun (WGS) entry which is preliminary data.</text>
</comment>
<keyword evidence="10" id="KW-1185">Reference proteome</keyword>
<comment type="similarity">
    <text evidence="2">Belongs to the peptidase S54 family.</text>
</comment>
<evidence type="ECO:0000256" key="5">
    <source>
        <dbReference type="ARBA" id="ARBA00022989"/>
    </source>
</evidence>
<dbReference type="Proteomes" id="UP000807025">
    <property type="component" value="Unassembled WGS sequence"/>
</dbReference>
<dbReference type="SUPFAM" id="SSF144091">
    <property type="entry name" value="Rhomboid-like"/>
    <property type="match status" value="1"/>
</dbReference>
<proteinExistence type="inferred from homology"/>
<dbReference type="Pfam" id="PF01694">
    <property type="entry name" value="Rhomboid"/>
    <property type="match status" value="1"/>
</dbReference>
<feature type="transmembrane region" description="Helical" evidence="7">
    <location>
        <begin position="231"/>
        <end position="254"/>
    </location>
</feature>
<feature type="transmembrane region" description="Helical" evidence="7">
    <location>
        <begin position="266"/>
        <end position="282"/>
    </location>
</feature>
<keyword evidence="3 7" id="KW-0812">Transmembrane</keyword>
<keyword evidence="6 7" id="KW-0472">Membrane</keyword>
<dbReference type="PANTHER" id="PTHR43731:SF14">
    <property type="entry name" value="PRESENILIN-ASSOCIATED RHOMBOID-LIKE PROTEIN, MITOCHONDRIAL"/>
    <property type="match status" value="1"/>
</dbReference>
<accession>A0A9P6A5E9</accession>
<dbReference type="AlphaFoldDB" id="A0A9P6A5E9"/>
<comment type="subcellular location">
    <subcellularLocation>
        <location evidence="1">Membrane</location>
        <topology evidence="1">Multi-pass membrane protein</topology>
    </subcellularLocation>
</comment>
<evidence type="ECO:0000256" key="3">
    <source>
        <dbReference type="ARBA" id="ARBA00022692"/>
    </source>
</evidence>
<dbReference type="EMBL" id="MU154537">
    <property type="protein sequence ID" value="KAF9498555.1"/>
    <property type="molecule type" value="Genomic_DNA"/>
</dbReference>
<dbReference type="InterPro" id="IPR035952">
    <property type="entry name" value="Rhomboid-like_sf"/>
</dbReference>
<dbReference type="OrthoDB" id="418595at2759"/>
<protein>
    <submittedName>
        <fullName evidence="9">Rhomboid-domain-containing protein</fullName>
    </submittedName>
</protein>
<evidence type="ECO:0000256" key="7">
    <source>
        <dbReference type="SAM" id="Phobius"/>
    </source>
</evidence>
<feature type="transmembrane region" description="Helical" evidence="7">
    <location>
        <begin position="141"/>
        <end position="167"/>
    </location>
</feature>
<evidence type="ECO:0000256" key="1">
    <source>
        <dbReference type="ARBA" id="ARBA00004141"/>
    </source>
</evidence>
<dbReference type="GO" id="GO:0016020">
    <property type="term" value="C:membrane"/>
    <property type="evidence" value="ECO:0007669"/>
    <property type="project" value="UniProtKB-SubCell"/>
</dbReference>
<feature type="transmembrane region" description="Helical" evidence="7">
    <location>
        <begin position="90"/>
        <end position="109"/>
    </location>
</feature>
<dbReference type="InterPro" id="IPR022764">
    <property type="entry name" value="Peptidase_S54_rhomboid_dom"/>
</dbReference>
<keyword evidence="5 7" id="KW-1133">Transmembrane helix</keyword>
<evidence type="ECO:0000256" key="2">
    <source>
        <dbReference type="ARBA" id="ARBA00009045"/>
    </source>
</evidence>
<dbReference type="PANTHER" id="PTHR43731">
    <property type="entry name" value="RHOMBOID PROTEASE"/>
    <property type="match status" value="1"/>
</dbReference>
<feature type="domain" description="Peptidase S54 rhomboid" evidence="8">
    <location>
        <begin position="139"/>
        <end position="280"/>
    </location>
</feature>
<evidence type="ECO:0000256" key="6">
    <source>
        <dbReference type="ARBA" id="ARBA00023136"/>
    </source>
</evidence>
<evidence type="ECO:0000259" key="8">
    <source>
        <dbReference type="Pfam" id="PF01694"/>
    </source>
</evidence>
<feature type="transmembrane region" description="Helical" evidence="7">
    <location>
        <begin position="209"/>
        <end position="226"/>
    </location>
</feature>
<evidence type="ECO:0000256" key="4">
    <source>
        <dbReference type="ARBA" id="ARBA00022801"/>
    </source>
</evidence>
<evidence type="ECO:0000313" key="10">
    <source>
        <dbReference type="Proteomes" id="UP000807025"/>
    </source>
</evidence>
<dbReference type="Gene3D" id="1.20.1540.10">
    <property type="entry name" value="Rhomboid-like"/>
    <property type="match status" value="1"/>
</dbReference>
<evidence type="ECO:0000313" key="9">
    <source>
        <dbReference type="EMBL" id="KAF9498555.1"/>
    </source>
</evidence>
<feature type="transmembrane region" description="Helical" evidence="7">
    <location>
        <begin position="179"/>
        <end position="197"/>
    </location>
</feature>
<reference evidence="9" key="1">
    <citation type="submission" date="2020-11" db="EMBL/GenBank/DDBJ databases">
        <authorList>
            <consortium name="DOE Joint Genome Institute"/>
            <person name="Ahrendt S."/>
            <person name="Riley R."/>
            <person name="Andreopoulos W."/>
            <person name="Labutti K."/>
            <person name="Pangilinan J."/>
            <person name="Ruiz-Duenas F.J."/>
            <person name="Barrasa J.M."/>
            <person name="Sanchez-Garcia M."/>
            <person name="Camarero S."/>
            <person name="Miyauchi S."/>
            <person name="Serrano A."/>
            <person name="Linde D."/>
            <person name="Babiker R."/>
            <person name="Drula E."/>
            <person name="Ayuso-Fernandez I."/>
            <person name="Pacheco R."/>
            <person name="Padilla G."/>
            <person name="Ferreira P."/>
            <person name="Barriuso J."/>
            <person name="Kellner H."/>
            <person name="Castanera R."/>
            <person name="Alfaro M."/>
            <person name="Ramirez L."/>
            <person name="Pisabarro A.G."/>
            <person name="Kuo A."/>
            <person name="Tritt A."/>
            <person name="Lipzen A."/>
            <person name="He G."/>
            <person name="Yan M."/>
            <person name="Ng V."/>
            <person name="Cullen D."/>
            <person name="Martin F."/>
            <person name="Rosso M.-N."/>
            <person name="Henrissat B."/>
            <person name="Hibbett D."/>
            <person name="Martinez A.T."/>
            <person name="Grigoriev I.V."/>
        </authorList>
    </citation>
    <scope>NUCLEOTIDE SEQUENCE</scope>
    <source>
        <strain evidence="9">ATCC 90797</strain>
    </source>
</reference>
<keyword evidence="4" id="KW-0378">Hydrolase</keyword>
<name>A0A9P6A5E9_PLEER</name>
<dbReference type="InterPro" id="IPR050925">
    <property type="entry name" value="Rhomboid_protease_S54"/>
</dbReference>